<keyword evidence="8" id="KW-0378">Hydrolase</keyword>
<feature type="compositionally biased region" description="Acidic residues" evidence="13">
    <location>
        <begin position="660"/>
        <end position="683"/>
    </location>
</feature>
<dbReference type="PROSITE" id="PS50994">
    <property type="entry name" value="INTEGRASE"/>
    <property type="match status" value="2"/>
</dbReference>
<evidence type="ECO:0000256" key="12">
    <source>
        <dbReference type="PROSITE-ProRule" id="PRU00047"/>
    </source>
</evidence>
<keyword evidence="9 17" id="KW-0695">RNA-directed DNA polymerase</keyword>
<evidence type="ECO:0000256" key="4">
    <source>
        <dbReference type="ARBA" id="ARBA00022695"/>
    </source>
</evidence>
<evidence type="ECO:0000259" key="15">
    <source>
        <dbReference type="PROSITE" id="PS50878"/>
    </source>
</evidence>
<keyword evidence="10" id="KW-0238">DNA-binding</keyword>
<dbReference type="InterPro" id="IPR050951">
    <property type="entry name" value="Retrovirus_Pol_polyprotein"/>
</dbReference>
<keyword evidence="12" id="KW-0862">Zinc</keyword>
<dbReference type="FunFam" id="3.10.20.370:FF:000001">
    <property type="entry name" value="Retrovirus-related Pol polyprotein from transposon 17.6-like protein"/>
    <property type="match status" value="1"/>
</dbReference>
<feature type="compositionally biased region" description="Polar residues" evidence="13">
    <location>
        <begin position="995"/>
        <end position="1007"/>
    </location>
</feature>
<evidence type="ECO:0000256" key="1">
    <source>
        <dbReference type="ARBA" id="ARBA00012493"/>
    </source>
</evidence>
<dbReference type="Pfam" id="PF00078">
    <property type="entry name" value="RVT_1"/>
    <property type="match status" value="4"/>
</dbReference>
<dbReference type="PANTHER" id="PTHR37984">
    <property type="entry name" value="PROTEIN CBG26694"/>
    <property type="match status" value="1"/>
</dbReference>
<dbReference type="PROSITE" id="PS50878">
    <property type="entry name" value="RT_POL"/>
    <property type="match status" value="3"/>
</dbReference>
<feature type="domain" description="Integrase catalytic" evidence="16">
    <location>
        <begin position="2128"/>
        <end position="2299"/>
    </location>
</feature>
<feature type="domain" description="Reverse transcriptase" evidence="15">
    <location>
        <begin position="1"/>
        <end position="82"/>
    </location>
</feature>
<dbReference type="GO" id="GO:0003964">
    <property type="term" value="F:RNA-directed DNA polymerase activity"/>
    <property type="evidence" value="ECO:0007669"/>
    <property type="project" value="UniProtKB-KW"/>
</dbReference>
<keyword evidence="6" id="KW-0064">Aspartyl protease</keyword>
<evidence type="ECO:0000259" key="16">
    <source>
        <dbReference type="PROSITE" id="PS50994"/>
    </source>
</evidence>
<comment type="caution">
    <text evidence="17">The sequence shown here is derived from an EMBL/GenBank/DDBJ whole genome shotgun (WGS) entry which is preliminary data.</text>
</comment>
<evidence type="ECO:0000256" key="8">
    <source>
        <dbReference type="ARBA" id="ARBA00022801"/>
    </source>
</evidence>
<dbReference type="PANTHER" id="PTHR37984:SF5">
    <property type="entry name" value="PROTEIN NYNRIN-LIKE"/>
    <property type="match status" value="1"/>
</dbReference>
<dbReference type="GO" id="GO:0004519">
    <property type="term" value="F:endonuclease activity"/>
    <property type="evidence" value="ECO:0007669"/>
    <property type="project" value="UniProtKB-KW"/>
</dbReference>
<dbReference type="GO" id="GO:0004190">
    <property type="term" value="F:aspartic-type endopeptidase activity"/>
    <property type="evidence" value="ECO:0007669"/>
    <property type="project" value="UniProtKB-KW"/>
</dbReference>
<dbReference type="SUPFAM" id="SSF50630">
    <property type="entry name" value="Acid proteases"/>
    <property type="match status" value="1"/>
</dbReference>
<dbReference type="SUPFAM" id="SSF56672">
    <property type="entry name" value="DNA/RNA polymerases"/>
    <property type="match status" value="4"/>
</dbReference>
<evidence type="ECO:0000259" key="14">
    <source>
        <dbReference type="PROSITE" id="PS50158"/>
    </source>
</evidence>
<dbReference type="CDD" id="cd00303">
    <property type="entry name" value="retropepsin_like"/>
    <property type="match status" value="1"/>
</dbReference>
<dbReference type="Gene3D" id="4.10.60.10">
    <property type="entry name" value="Zinc finger, CCHC-type"/>
    <property type="match status" value="1"/>
</dbReference>
<feature type="region of interest" description="Disordered" evidence="13">
    <location>
        <begin position="976"/>
        <end position="1017"/>
    </location>
</feature>
<dbReference type="SMART" id="SM00343">
    <property type="entry name" value="ZnF_C2HC"/>
    <property type="match status" value="2"/>
</dbReference>
<feature type="domain" description="CCHC-type" evidence="14">
    <location>
        <begin position="1041"/>
        <end position="1057"/>
    </location>
</feature>
<keyword evidence="12" id="KW-0479">Metal-binding</keyword>
<evidence type="ECO:0000256" key="9">
    <source>
        <dbReference type="ARBA" id="ARBA00022918"/>
    </source>
</evidence>
<dbReference type="CDD" id="cd09274">
    <property type="entry name" value="RNase_HI_RT_Ty3"/>
    <property type="match status" value="2"/>
</dbReference>
<dbReference type="InterPro" id="IPR000477">
    <property type="entry name" value="RT_dom"/>
</dbReference>
<feature type="domain" description="CCHC-type" evidence="14">
    <location>
        <begin position="1072"/>
        <end position="1087"/>
    </location>
</feature>
<dbReference type="InterPro" id="IPR043128">
    <property type="entry name" value="Rev_trsase/Diguanyl_cyclase"/>
</dbReference>
<accession>A0A6L2L902</accession>
<dbReference type="InterPro" id="IPR056924">
    <property type="entry name" value="SH3_Tf2-1"/>
</dbReference>
<name>A0A6L2L902_TANCI</name>
<feature type="region of interest" description="Disordered" evidence="13">
    <location>
        <begin position="746"/>
        <end position="774"/>
    </location>
</feature>
<dbReference type="InterPro" id="IPR001584">
    <property type="entry name" value="Integrase_cat-core"/>
</dbReference>
<evidence type="ECO:0000256" key="3">
    <source>
        <dbReference type="ARBA" id="ARBA00022679"/>
    </source>
</evidence>
<evidence type="ECO:0000313" key="17">
    <source>
        <dbReference type="EMBL" id="GEU57629.1"/>
    </source>
</evidence>
<evidence type="ECO:0000256" key="6">
    <source>
        <dbReference type="ARBA" id="ARBA00022750"/>
    </source>
</evidence>
<dbReference type="GO" id="GO:0015074">
    <property type="term" value="P:DNA integration"/>
    <property type="evidence" value="ECO:0007669"/>
    <property type="project" value="InterPro"/>
</dbReference>
<dbReference type="PROSITE" id="PS50158">
    <property type="entry name" value="ZF_CCHC"/>
    <property type="match status" value="2"/>
</dbReference>
<dbReference type="SUPFAM" id="SSF57756">
    <property type="entry name" value="Retrovirus zinc finger-like domains"/>
    <property type="match status" value="1"/>
</dbReference>
<dbReference type="InterPro" id="IPR041373">
    <property type="entry name" value="RT_RNaseH"/>
</dbReference>
<dbReference type="FunFam" id="3.10.10.10:FF:000007">
    <property type="entry name" value="Retrovirus-related Pol polyprotein from transposon 17.6-like Protein"/>
    <property type="match status" value="2"/>
</dbReference>
<dbReference type="FunFam" id="3.30.70.270:FF:000020">
    <property type="entry name" value="Transposon Tf2-6 polyprotein-like Protein"/>
    <property type="match status" value="2"/>
</dbReference>
<dbReference type="EMBL" id="BKCJ010003863">
    <property type="protein sequence ID" value="GEU57629.1"/>
    <property type="molecule type" value="Genomic_DNA"/>
</dbReference>
<dbReference type="Gene3D" id="2.40.70.10">
    <property type="entry name" value="Acid Proteases"/>
    <property type="match status" value="2"/>
</dbReference>
<dbReference type="Pfam" id="PF17919">
    <property type="entry name" value="RT_RNaseH_2"/>
    <property type="match status" value="1"/>
</dbReference>
<dbReference type="Pfam" id="PF17917">
    <property type="entry name" value="RT_RNaseH"/>
    <property type="match status" value="3"/>
</dbReference>
<dbReference type="InterPro" id="IPR001878">
    <property type="entry name" value="Znf_CCHC"/>
</dbReference>
<dbReference type="InterPro" id="IPR012337">
    <property type="entry name" value="RNaseH-like_sf"/>
</dbReference>
<reference evidence="17" key="1">
    <citation type="journal article" date="2019" name="Sci. Rep.">
        <title>Draft genome of Tanacetum cinerariifolium, the natural source of mosquito coil.</title>
        <authorList>
            <person name="Yamashiro T."/>
            <person name="Shiraishi A."/>
            <person name="Satake H."/>
            <person name="Nakayama K."/>
        </authorList>
    </citation>
    <scope>NUCLEOTIDE SEQUENCE</scope>
</reference>
<dbReference type="EC" id="2.7.7.49" evidence="1"/>
<dbReference type="InterPro" id="IPR021109">
    <property type="entry name" value="Peptidase_aspartic_dom_sf"/>
</dbReference>
<sequence length="3040" mass="348209">MPFGLTNVPAVFMDLMNRVCKPYLDKFVIVFIDDILIYSKSKKDHEGHLRQILNLLKKNELYAKFSKCEFWISRVQFLGHVIDCRGIHVDPAKIESIKDWASPKTPTEIRQFLGLVGYYRIFIEGFSKIAKSMTKLTQKDVKFDWGDKQEASFNELSRNYEVIAYASCQQKVHEKNYTTYDLELGAVVSTLKIWRHYLYRTKCTVFPDHKSLQHILDQKELNMRQRRWVRALVMTIGLDLPKQILKAQTEARKPENIKKEDAGDMLIENAKNPEAIRTKKLEPSADGTICLNSRIRLPCYGDLQTVIMYESYKSKKLPKSLQGYDTIWVIVDQLTKSVIFMPMREINPLDKLARMYLKEVVMKHGIPVSIIYDRDPRFSSNFWKSLQKAFGTNLDMSTAYHLETDRQNERTIQTLEDMLCACVINFRNGWVKHFPFVKFSYNNNYHASIKAAPFEALYGRKCHSLVCWAEVGQVQLTGPELVKETRERIIQIKQRIQPARNRQKSYADLKHKPMEFQVGDKVMLKVSPWKGVVHFCKRGKLNPRYVRPFKVLKKEVIKHETTITGLHAWPGGARAGTTITGLRDWPRGARAGTTITRLRAWPGGAIAGTTFTGLRSWPGGARAGTTITGLRTGPEKPGQAPPLPVYLPYVPKPVYPEYMPPEDDVFPFDPNGDPEEDEEEDPTDYPVDSTVVALPVVDHVPSEEVTEPLPQIQSPQLPIPSPPPDSPTHIQISESCLPLQKRLHFASPTPSQEVRESSAAGAARQNKPTISKDDPYSLVREELYGFVDRDELVGASEEIAPTTLQRLNQRVTDLSTVVDRRLPSCMAADRRRQGAIKELLAADHKRQVQLTKALRLLKGLQTQMIEFQRHHGPAKGLLADCIDLLFCLATQYRSFVQTTTPEAAHEMPWRTLKKIMSDKYCPRGKIKMVESKMWNLKVKGTDVVAYNQHFQEVALMCDRTFPEEIDKVERYVDGFPDTIHGSADNKRKSDDTTKNNHQQPNKRQNTGRAYAAGNGDKRAYKGPRPWCTKCNYHHDGPCAPKCHKCNQFGHLSRDCRNPPIVNTGANQRGNVCFECGAQGHFKRECPKLKNNNNRGNQVGNAKTQAKVYAVGKAGANPDNNVVKGMFLLNKHYASILFNTDADRSFVSTAFSSQIIITPTALDHDYNVELADGRIVGLNTIIRGCMLNSLNHSFNIDLIPIELGSFDVIIGMDWLAKCHAVIICAEKIVRIPFGNEILIVRANITATKEEDKSKGKRLKDLPVVQEFPEVFLKDFSGIPPTGQVEFRIDLIPSAAPVVRAPYRLAPSEMKELAEQLQELTDKGFIRPMKNRYLLPRIDDLFDQLQGSSIYSKIDLRSVYHQLRVREEDIPKTAFRTRYSHYEFHVMPFGLTNAPPVFMDLMNRVCKPYLDKFVIVFIDDILIYSKSKNDHEGHLRQILNLLKKDELYAKFSKCEFWISWKDVMFDWGDKQEASFQQIKQKLCSASILALPEGSEYFVVYCNASIQGLGAVLMQRKKVIAYASRQLKVHEKNYTTHDLELGAVVSALKIWRHYLYGTKWKANVVADALSRKERVPLRVRALVMTIGLDLPKQILKAQTEARKPENIKNEDVGGMLIENAKNPEAIRMKKLEPSADGTLCLNSMSSDKLYHDIKKLYWWPNMKANIATYDSIKFPKSSQGYDTIWVIVDQLTKSAIFMPMREINPLDKLARMYLKEKSLQKAFGTNLDMSTAYHPETDRQSERTIQTLEDMLCACVIDFGNGWVKHLPLVEFSYNNSYHASIKAAPFEALYGRKCRSHVCCADVGQVQLTARAPYRLAPSEMKELAEQLQELTDKGFIRPSSSPWGASVLFVKKKDGSLWMCIDYRELNKLTVKNRYLLPRIDDLFDQLQGSSIYSKIDLRSVYHQLRVREEDIPKTAFRTRYGHYEFHVMPFGLTNAPPVFMDLMNRVCKPYLDKFVIVFIDDILIYSKSKKDHEGHLRQILNLLKKDELYAKFSKCEFWISRKLCSVSILALPEGSEDFVVYCNASIQGLGAVLMQREKLIAYASRQLKVHEKNYTTHDLEHGAVVSALKIWRHYLYETKCTVFSDHKRKANVVADALSRKERVPLRVRALVMTIGLDLPKQILKAQTEARKPENIKNEDVGGVSYPAMAICGLKLPKSSQGYETIWVIVDQLTKSAIFMAMREINPLDKLARMYLKEVVTKHGIPVSIICDHEPRFSSNFWKSLQKAFGTNLDMSTAYHPETDGQSERTIQTLEDMICPCVIDFGNGWVKHLPLVEFSYNNSYHASIKAAPFEVLYGRKCRSPQKERISSPKEVSRITGRPRQLSLPDLSPTCMTSELADRLISRPVGVAEDVFVKVGTFHFPTDFVVVDFDADPRVPLILGRSFLKTRRALIDVFEEYSQEVLGFFDVTASGNPTPYYDLIVSTTSLTLTLFRNSDFLLEEVDAFLAIEDDPTSLEVDQSYVDTEGDILLLEAFLDDDPSLPLPNQGNYLYEVRKELKICEAKSDKSLIDEPSKVELKDLPPQLEYAFLEERLAGNQYYCFLDSFSGYFQIPIDPKDQEKTTFTYPYGMFAYRRMPFRLCNAPGTFQRCMMAIFHDMIKKIIKVFMDNFSVFGNSFQSCLSHIEKMLKSCEDTKLCINWEKSHFMVKECIALGHKISKEWIEVDKAKVDFITKLPHPTTVKGIRSFLAQAGFYHHFIKDFSEIARPMTRIFEKDTPFHFSKDCIEAFQTLKRKLTEAPILIAPDWDMPFELMCDASDFAISAEMLAVVYAFEKFWSYLTMNKSIVYTNHSALKYLFAKKDSKAKLLRWVLLLQEFTFKVIETKGAENLAADHLSRLENPHQNVLDPKEINESFPLETLNLVSTRGNSCTSWFADFANYHARNFVVKGMSSQQKNKFFKDVKHYFWDDPFCLKSTMIKSSERIKVQLSELNELCDQAYEKSLIYKEKTKRLHDSKIKDRVFNTDDRVLLFNIRLNIFSGKLKSCRSGPFTISHVFPYGTVELSQPDGPNFKVNGHRLKHYFVEDVPKMVVPDLQKFPKDH</sequence>
<dbReference type="GO" id="GO:0008270">
    <property type="term" value="F:zinc ion binding"/>
    <property type="evidence" value="ECO:0007669"/>
    <property type="project" value="UniProtKB-KW"/>
</dbReference>
<dbReference type="GO" id="GO:0006508">
    <property type="term" value="P:proteolysis"/>
    <property type="evidence" value="ECO:0007669"/>
    <property type="project" value="UniProtKB-KW"/>
</dbReference>
<feature type="compositionally biased region" description="Basic and acidic residues" evidence="13">
    <location>
        <begin position="983"/>
        <end position="994"/>
    </location>
</feature>
<feature type="domain" description="Reverse transcriptase" evidence="15">
    <location>
        <begin position="1830"/>
        <end position="2026"/>
    </location>
</feature>
<dbReference type="Gene3D" id="3.30.420.10">
    <property type="entry name" value="Ribonuclease H-like superfamily/Ribonuclease H"/>
    <property type="match status" value="3"/>
</dbReference>
<keyword evidence="11" id="KW-0511">Multifunctional enzyme</keyword>
<dbReference type="GO" id="GO:0003677">
    <property type="term" value="F:DNA binding"/>
    <property type="evidence" value="ECO:0007669"/>
    <property type="project" value="UniProtKB-KW"/>
</dbReference>
<evidence type="ECO:0000256" key="7">
    <source>
        <dbReference type="ARBA" id="ARBA00022759"/>
    </source>
</evidence>
<dbReference type="SUPFAM" id="SSF53098">
    <property type="entry name" value="Ribonuclease H-like"/>
    <property type="match status" value="3"/>
</dbReference>
<organism evidence="17">
    <name type="scientific">Tanacetum cinerariifolium</name>
    <name type="common">Dalmatian daisy</name>
    <name type="synonym">Chrysanthemum cinerariifolium</name>
    <dbReference type="NCBI Taxonomy" id="118510"/>
    <lineage>
        <taxon>Eukaryota</taxon>
        <taxon>Viridiplantae</taxon>
        <taxon>Streptophyta</taxon>
        <taxon>Embryophyta</taxon>
        <taxon>Tracheophyta</taxon>
        <taxon>Spermatophyta</taxon>
        <taxon>Magnoliopsida</taxon>
        <taxon>eudicotyledons</taxon>
        <taxon>Gunneridae</taxon>
        <taxon>Pentapetalae</taxon>
        <taxon>asterids</taxon>
        <taxon>campanulids</taxon>
        <taxon>Asterales</taxon>
        <taxon>Asteraceae</taxon>
        <taxon>Asteroideae</taxon>
        <taxon>Anthemideae</taxon>
        <taxon>Anthemidinae</taxon>
        <taxon>Tanacetum</taxon>
    </lineage>
</organism>
<keyword evidence="3" id="KW-0808">Transferase</keyword>
<dbReference type="Gene3D" id="3.30.70.270">
    <property type="match status" value="7"/>
</dbReference>
<feature type="region of interest" description="Disordered" evidence="13">
    <location>
        <begin position="702"/>
        <end position="730"/>
    </location>
</feature>
<evidence type="ECO:0000256" key="2">
    <source>
        <dbReference type="ARBA" id="ARBA00022670"/>
    </source>
</evidence>
<dbReference type="InterPro" id="IPR041577">
    <property type="entry name" value="RT_RNaseH_2"/>
</dbReference>
<keyword evidence="7" id="KW-0255">Endonuclease</keyword>
<dbReference type="InterPro" id="IPR036875">
    <property type="entry name" value="Znf_CCHC_sf"/>
</dbReference>
<keyword evidence="4" id="KW-0548">Nucleotidyltransferase</keyword>
<keyword evidence="12" id="KW-0863">Zinc-finger</keyword>
<dbReference type="InterPro" id="IPR036397">
    <property type="entry name" value="RNaseH_sf"/>
</dbReference>
<evidence type="ECO:0000256" key="13">
    <source>
        <dbReference type="SAM" id="MobiDB-lite"/>
    </source>
</evidence>
<dbReference type="InterPro" id="IPR043502">
    <property type="entry name" value="DNA/RNA_pol_sf"/>
</dbReference>
<proteinExistence type="predicted"/>
<gene>
    <name evidence="17" type="ORF">Tci_029607</name>
</gene>
<dbReference type="Pfam" id="PF08284">
    <property type="entry name" value="RVP_2"/>
    <property type="match status" value="1"/>
</dbReference>
<dbReference type="Pfam" id="PF24626">
    <property type="entry name" value="SH3_Tf2-1"/>
    <property type="match status" value="1"/>
</dbReference>
<feature type="domain" description="Integrase catalytic" evidence="16">
    <location>
        <begin position="294"/>
        <end position="461"/>
    </location>
</feature>
<keyword evidence="5" id="KW-0540">Nuclease</keyword>
<dbReference type="CDD" id="cd01647">
    <property type="entry name" value="RT_LTR"/>
    <property type="match status" value="4"/>
</dbReference>
<keyword evidence="2" id="KW-0645">Protease</keyword>
<protein>
    <recommendedName>
        <fullName evidence="1">RNA-directed DNA polymerase</fullName>
        <ecNumber evidence="1">2.7.7.49</ecNumber>
    </recommendedName>
</protein>
<dbReference type="FunFam" id="3.30.420.10:FF:000032">
    <property type="entry name" value="Retrovirus-related Pol polyprotein from transposon 297-like Protein"/>
    <property type="match status" value="2"/>
</dbReference>
<evidence type="ECO:0000256" key="11">
    <source>
        <dbReference type="ARBA" id="ARBA00023268"/>
    </source>
</evidence>
<feature type="region of interest" description="Disordered" evidence="13">
    <location>
        <begin position="658"/>
        <end position="686"/>
    </location>
</feature>
<dbReference type="Pfam" id="PF00098">
    <property type="entry name" value="zf-CCHC"/>
    <property type="match status" value="2"/>
</dbReference>
<evidence type="ECO:0000256" key="5">
    <source>
        <dbReference type="ARBA" id="ARBA00022722"/>
    </source>
</evidence>
<evidence type="ECO:0000256" key="10">
    <source>
        <dbReference type="ARBA" id="ARBA00023125"/>
    </source>
</evidence>
<feature type="domain" description="Reverse transcriptase" evidence="15">
    <location>
        <begin position="1271"/>
        <end position="1503"/>
    </location>
</feature>
<dbReference type="Gene3D" id="3.10.10.10">
    <property type="entry name" value="HIV Type 1 Reverse Transcriptase, subunit A, domain 1"/>
    <property type="match status" value="2"/>
</dbReference>
<feature type="compositionally biased region" description="Pro residues" evidence="13">
    <location>
        <begin position="717"/>
        <end position="726"/>
    </location>
</feature>